<dbReference type="RefSeq" id="WP_185133966.1">
    <property type="nucleotide sequence ID" value="NZ_JACJVR010000002.1"/>
</dbReference>
<gene>
    <name evidence="2" type="ORF">H7B90_00870</name>
</gene>
<comment type="caution">
    <text evidence="2">The sequence shown here is derived from an EMBL/GenBank/DDBJ whole genome shotgun (WGS) entry which is preliminary data.</text>
</comment>
<name>A0A841TWF3_9BACL</name>
<accession>A0A841TWF3</accession>
<feature type="compositionally biased region" description="Polar residues" evidence="1">
    <location>
        <begin position="77"/>
        <end position="90"/>
    </location>
</feature>
<dbReference type="Proteomes" id="UP000553776">
    <property type="component" value="Unassembled WGS sequence"/>
</dbReference>
<evidence type="ECO:0000313" key="2">
    <source>
        <dbReference type="EMBL" id="MBB6689944.1"/>
    </source>
</evidence>
<feature type="region of interest" description="Disordered" evidence="1">
    <location>
        <begin position="72"/>
        <end position="96"/>
    </location>
</feature>
<dbReference type="EMBL" id="JACJVR010000002">
    <property type="protein sequence ID" value="MBB6689944.1"/>
    <property type="molecule type" value="Genomic_DNA"/>
</dbReference>
<protein>
    <submittedName>
        <fullName evidence="2">Uncharacterized protein</fullName>
    </submittedName>
</protein>
<sequence>MSFRWISAGSDKAAAAMVVARICFKGADKEAAIRETLYNGHLCHFPQDIPEREMIRFRMMVEEGLSKTIERRKSIETHSTVARRSEQLQGDQKLHA</sequence>
<reference evidence="2 3" key="1">
    <citation type="submission" date="2020-08" db="EMBL/GenBank/DDBJ databases">
        <title>Cohnella phylogeny.</title>
        <authorList>
            <person name="Dunlap C."/>
        </authorList>
    </citation>
    <scope>NUCLEOTIDE SEQUENCE [LARGE SCALE GENOMIC DNA]</scope>
    <source>
        <strain evidence="2 3">DSM 25239</strain>
    </source>
</reference>
<evidence type="ECO:0000313" key="3">
    <source>
        <dbReference type="Proteomes" id="UP000553776"/>
    </source>
</evidence>
<keyword evidence="3" id="KW-1185">Reference proteome</keyword>
<evidence type="ECO:0000256" key="1">
    <source>
        <dbReference type="SAM" id="MobiDB-lite"/>
    </source>
</evidence>
<proteinExistence type="predicted"/>
<organism evidence="2 3">
    <name type="scientific">Cohnella xylanilytica</name>
    <dbReference type="NCBI Taxonomy" id="557555"/>
    <lineage>
        <taxon>Bacteria</taxon>
        <taxon>Bacillati</taxon>
        <taxon>Bacillota</taxon>
        <taxon>Bacilli</taxon>
        <taxon>Bacillales</taxon>
        <taxon>Paenibacillaceae</taxon>
        <taxon>Cohnella</taxon>
    </lineage>
</organism>
<dbReference type="AlphaFoldDB" id="A0A841TWF3"/>